<proteinExistence type="inferred from homology"/>
<organism evidence="6 7">
    <name type="scientific">Pseudomonas fluorescens</name>
    <dbReference type="NCBI Taxonomy" id="294"/>
    <lineage>
        <taxon>Bacteria</taxon>
        <taxon>Pseudomonadati</taxon>
        <taxon>Pseudomonadota</taxon>
        <taxon>Gammaproteobacteria</taxon>
        <taxon>Pseudomonadales</taxon>
        <taxon>Pseudomonadaceae</taxon>
        <taxon>Pseudomonas</taxon>
    </lineage>
</organism>
<gene>
    <name evidence="6" type="primary">ftsH_2</name>
    <name evidence="6" type="ORF">PS652_02252</name>
</gene>
<dbReference type="Gene3D" id="1.25.10.10">
    <property type="entry name" value="Leucine-rich Repeat Variant"/>
    <property type="match status" value="4"/>
</dbReference>
<dbReference type="InterPro" id="IPR003959">
    <property type="entry name" value="ATPase_AAA_core"/>
</dbReference>
<dbReference type="SUPFAM" id="SSF48371">
    <property type="entry name" value="ARM repeat"/>
    <property type="match status" value="4"/>
</dbReference>
<dbReference type="PANTHER" id="PTHR42960">
    <property type="entry name" value="YCF46 PROTEIN"/>
    <property type="match status" value="1"/>
</dbReference>
<dbReference type="Proteomes" id="UP000326595">
    <property type="component" value="Chromosome"/>
</dbReference>
<dbReference type="GO" id="GO:0008237">
    <property type="term" value="F:metallopeptidase activity"/>
    <property type="evidence" value="ECO:0007669"/>
    <property type="project" value="UniProtKB-KW"/>
</dbReference>
<evidence type="ECO:0000259" key="5">
    <source>
        <dbReference type="SMART" id="SM00382"/>
    </source>
</evidence>
<dbReference type="InterPro" id="IPR003593">
    <property type="entry name" value="AAA+_ATPase"/>
</dbReference>
<dbReference type="EMBL" id="OZ024668">
    <property type="protein sequence ID" value="CAK9889423.1"/>
    <property type="molecule type" value="Genomic_DNA"/>
</dbReference>
<dbReference type="SUPFAM" id="SSF52540">
    <property type="entry name" value="P-loop containing nucleoside triphosphate hydrolases"/>
    <property type="match status" value="1"/>
</dbReference>
<keyword evidence="1" id="KW-0547">Nucleotide-binding</keyword>
<evidence type="ECO:0000313" key="7">
    <source>
        <dbReference type="Proteomes" id="UP000326595"/>
    </source>
</evidence>
<dbReference type="SMART" id="SM00382">
    <property type="entry name" value="AAA"/>
    <property type="match status" value="1"/>
</dbReference>
<dbReference type="InterPro" id="IPR052381">
    <property type="entry name" value="AAA_domain_protein"/>
</dbReference>
<keyword evidence="6" id="KW-0645">Protease</keyword>
<protein>
    <recommendedName>
        <fullName evidence="4">Uncharacterized AAA domain-containing protein ycf46</fullName>
    </recommendedName>
</protein>
<keyword evidence="6" id="KW-0482">Metalloprotease</keyword>
<evidence type="ECO:0000256" key="1">
    <source>
        <dbReference type="ARBA" id="ARBA00022741"/>
    </source>
</evidence>
<keyword evidence="2" id="KW-0067">ATP-binding</keyword>
<evidence type="ECO:0000256" key="4">
    <source>
        <dbReference type="ARBA" id="ARBA00040480"/>
    </source>
</evidence>
<dbReference type="InterPro" id="IPR016024">
    <property type="entry name" value="ARM-type_fold"/>
</dbReference>
<dbReference type="Pfam" id="PF00004">
    <property type="entry name" value="AAA"/>
    <property type="match status" value="1"/>
</dbReference>
<dbReference type="RefSeq" id="WP_235376740.1">
    <property type="nucleotide sequence ID" value="NZ_OZ024668.1"/>
</dbReference>
<evidence type="ECO:0000313" key="6">
    <source>
        <dbReference type="EMBL" id="CAK9889423.1"/>
    </source>
</evidence>
<accession>A0AAN2L7M8</accession>
<dbReference type="GO" id="GO:0005524">
    <property type="term" value="F:ATP binding"/>
    <property type="evidence" value="ECO:0007669"/>
    <property type="project" value="UniProtKB-KW"/>
</dbReference>
<dbReference type="GO" id="GO:0016887">
    <property type="term" value="F:ATP hydrolysis activity"/>
    <property type="evidence" value="ECO:0007669"/>
    <property type="project" value="InterPro"/>
</dbReference>
<comment type="similarity">
    <text evidence="3">Belongs to the AAA ATPase family. Highly divergent.</text>
</comment>
<dbReference type="CDD" id="cd19507">
    <property type="entry name" value="RecA-like_Ycf46-like"/>
    <property type="match status" value="1"/>
</dbReference>
<dbReference type="Gene3D" id="1.10.8.60">
    <property type="match status" value="1"/>
</dbReference>
<evidence type="ECO:0000256" key="3">
    <source>
        <dbReference type="ARBA" id="ARBA00038088"/>
    </source>
</evidence>
<evidence type="ECO:0000256" key="2">
    <source>
        <dbReference type="ARBA" id="ARBA00022840"/>
    </source>
</evidence>
<dbReference type="InterPro" id="IPR027417">
    <property type="entry name" value="P-loop_NTPase"/>
</dbReference>
<dbReference type="InterPro" id="IPR011989">
    <property type="entry name" value="ARM-like"/>
</dbReference>
<feature type="domain" description="AAA+ ATPase" evidence="5">
    <location>
        <begin position="267"/>
        <end position="402"/>
    </location>
</feature>
<reference evidence="6 7" key="1">
    <citation type="submission" date="2024-03" db="EMBL/GenBank/DDBJ databases">
        <authorList>
            <person name="Alaster D. Moffat"/>
            <person name="Govind Chandra"/>
            <person name="Andrew W. Truman"/>
        </authorList>
    </citation>
    <scope>NUCLEOTIDE SEQUENCE [LARGE SCALE GENOMIC DNA]</scope>
    <source>
        <strain evidence="6">PS652</strain>
    </source>
</reference>
<keyword evidence="6" id="KW-0378">Hydrolase</keyword>
<sequence length="1419" mass="155217">MLELKDKIKSHLLAGYPGLYIQSGEEARVDAMLEDIAVQLGLSPKEWNLGYGWVDFFNKQPRGSQNASIELATSLPALLDDDLDDKLFIIKDARSALEHQPLAVARLKQLLNRIQRHHRGRAAVVLVSESLHIPPQIEGQITLLPLPLPGSEEIRVQLDSVCRQLDLLIPEHIGQRLQAACCGLSQEEIRTALAMVRQQHEQINDAALSLIQHEKEQIIAKSGVLEMIKVGESAVDVGGLENLKGWLGRRAQIFRRLAQAREAGVQAPKGVLIAGMPGCGKSLTAKAAAGLFQLPLLRLDIGSLLGKYVGESEHNMRRALTMAESVSPCILWIDELEKAFVGMNSGGGSEVSSRLFGYFLTWMQEKTGAVFVIATANNITALPPELLRKGRFDEVFYVGFPNAAERAAILDIHLKGDGLQLSSDQRIKLVAQCRDYAGADIQNAINEARESAFLDHRELKLEDLEAAIAATVPLRETLREQVGKYEELFEKLKLKAASTCEGLSVAQMIKLADDPNAIRRETVASNPDCPDDLLEKLAGDAVLAIRTAVYRNPNCPERLLTLRINIEAGRPDYDLGLLHLACIHPLAPHDLLASQFSRLKFESEHKQALAQNSTHPLLLEQLVVEEDVLVRQALAHNKGLGIDIQRVLSKDAQAQIRLALAGNSGLLAEVQALLARDEDFDVREALARLPGLAEVVQVALLSDDDLDVRLALANRVGEGQLPETVQLQLVKDCVEVRLALAANPTTAGAAQLLLAQDAYLQVRIALAEHPALGAATLQYLAQDSDAVQRALAANRHWNSPHLQRALAHSAARDVRAALAGNPQVATDVLALLAEDADPAVREALASNDSLVAPIIETLLNDAQADVRAAVILWHTRLPEAQQLHIARDSEASVRGRMATFVSLTDAVQALLLDDVADVQEELAGNRYINISTQHQLFAKGTVEIRRALAQNPEIDGSTQAMLADDMAVAVRSGLASNTALVAPVFDKLLKDVQEVQVQLASNTSLGEAQYGQLLKSRFDEVREALAGNPHISEALMAALSQPWTPPAQGRHHPISKYTAQPKPPAVNLVLAGNSKLCEALQGEYVSQCFACVPLMEALARNPALDETVQMRIAGHDEMYVREFLAANPGLALNVARKLVKDSTATVRAALVRNQALDRDIEQRLAADTTARVRRALAVNQRLSKRTQLLLAVDPEKDVRTALLQREPYDRAPALRHLVQARLATDKDLDIRKLLAAYPRLSPSLQRQLASDESITVRKALAQHNGSSSLSEEVQLRLLNDPETSVRLALVTNRQLLPQVQLMLARDSNIKVRLALIDSSYQWHPHLSLDAQMHLANDPEPEVRVALADKLFGMYALPSAEPILLALAGDKEPSVKQAIVDCLTFGGIRYSEAVKTLLLNDVDEDTREMLEDLLESSVED</sequence>
<name>A0AAN2L7M8_PSEFL</name>
<dbReference type="Gene3D" id="3.40.50.300">
    <property type="entry name" value="P-loop containing nucleotide triphosphate hydrolases"/>
    <property type="match status" value="1"/>
</dbReference>
<dbReference type="PANTHER" id="PTHR42960:SF1">
    <property type="entry name" value="YCF46 PROTEIN"/>
    <property type="match status" value="1"/>
</dbReference>